<dbReference type="AlphaFoldDB" id="A0A4P5ZX61"/>
<dbReference type="RefSeq" id="WP_026788841.1">
    <property type="nucleotide sequence ID" value="NZ_BJCD01000041.1"/>
</dbReference>
<organism evidence="1 2">
    <name type="scientific">Planktothrix agardhii CCAP 1459/11A</name>
    <dbReference type="NCBI Taxonomy" id="282420"/>
    <lineage>
        <taxon>Bacteria</taxon>
        <taxon>Bacillati</taxon>
        <taxon>Cyanobacteriota</taxon>
        <taxon>Cyanophyceae</taxon>
        <taxon>Oscillatoriophycideae</taxon>
        <taxon>Oscillatoriales</taxon>
        <taxon>Microcoleaceae</taxon>
        <taxon>Planktothrix</taxon>
    </lineage>
</organism>
<comment type="caution">
    <text evidence="1">The sequence shown here is derived from an EMBL/GenBank/DDBJ whole genome shotgun (WGS) entry which is preliminary data.</text>
</comment>
<evidence type="ECO:0000313" key="1">
    <source>
        <dbReference type="EMBL" id="GDZ94171.1"/>
    </source>
</evidence>
<dbReference type="Proteomes" id="UP000299794">
    <property type="component" value="Unassembled WGS sequence"/>
</dbReference>
<name>A0A4P5ZX61_PLAAG</name>
<dbReference type="EMBL" id="BJCD01000041">
    <property type="protein sequence ID" value="GDZ94171.1"/>
    <property type="molecule type" value="Genomic_DNA"/>
</dbReference>
<gene>
    <name evidence="1" type="ORF">PA905_21240</name>
</gene>
<evidence type="ECO:0000313" key="2">
    <source>
        <dbReference type="Proteomes" id="UP000299794"/>
    </source>
</evidence>
<accession>A0A4P5ZX61</accession>
<sequence>MPLQWNQQPDHVKQAFLDQKATLVILPKGMKLWKLTGYKPSRNPNIHRFTPPITPWWSNYDPFKDDTRGVKGILKDSIAKSQIFLAYVRDRSAVTIEWNSLTYYMETKLLNDKEAFWGRYAPQPVSKNPIYQTLYDGVYYPEALGGWPDAFQLYIPNLQTADLATPEWFSSTDNKALKAQFGI</sequence>
<protein>
    <submittedName>
        <fullName evidence="1">Uncharacterized protein</fullName>
    </submittedName>
</protein>
<reference evidence="2" key="1">
    <citation type="submission" date="2019-02" db="EMBL/GenBank/DDBJ databases">
        <title>Draft genome sequence of Planktothrix agardhii NIES-905.</title>
        <authorList>
            <person name="Yamaguchi H."/>
            <person name="Suzuki S."/>
            <person name="Kawachi M."/>
        </authorList>
    </citation>
    <scope>NUCLEOTIDE SEQUENCE [LARGE SCALE GENOMIC DNA]</scope>
    <source>
        <strain evidence="2">CCAP 1459/11A</strain>
    </source>
</reference>
<proteinExistence type="predicted"/>